<protein>
    <submittedName>
        <fullName evidence="1">Uncharacterized protein</fullName>
    </submittedName>
</protein>
<organism evidence="1 2">
    <name type="scientific">Molossus molossus</name>
    <name type="common">Pallas' mastiff bat</name>
    <name type="synonym">Vespertilio molossus</name>
    <dbReference type="NCBI Taxonomy" id="27622"/>
    <lineage>
        <taxon>Eukaryota</taxon>
        <taxon>Metazoa</taxon>
        <taxon>Chordata</taxon>
        <taxon>Craniata</taxon>
        <taxon>Vertebrata</taxon>
        <taxon>Euteleostomi</taxon>
        <taxon>Mammalia</taxon>
        <taxon>Eutheria</taxon>
        <taxon>Laurasiatheria</taxon>
        <taxon>Chiroptera</taxon>
        <taxon>Yangochiroptera</taxon>
        <taxon>Molossidae</taxon>
        <taxon>Molossus</taxon>
    </lineage>
</organism>
<sequence>MLCWHRWPTWGPERIRACMSRSVQNCPSRTPESLWSLPMGSLSFGITKAWIEIILFTIHHFTQHEIHSWNFHQWVVNKTTLVFNSGWSRGDGPLAFEKGLWLPRAWRLTAFNPGHGKGGSFLPGMNWQEEPSASLGLCVCTVYSRSSLPALQSPENTASF</sequence>
<evidence type="ECO:0000313" key="1">
    <source>
        <dbReference type="EMBL" id="KAF6394797.1"/>
    </source>
</evidence>
<proteinExistence type="predicted"/>
<name>A0A7J8B7I0_MOLMO</name>
<dbReference type="EMBL" id="JACASF010000038">
    <property type="protein sequence ID" value="KAF6394797.1"/>
    <property type="molecule type" value="Genomic_DNA"/>
</dbReference>
<evidence type="ECO:0000313" key="2">
    <source>
        <dbReference type="Proteomes" id="UP000550707"/>
    </source>
</evidence>
<comment type="caution">
    <text evidence="1">The sequence shown here is derived from an EMBL/GenBank/DDBJ whole genome shotgun (WGS) entry which is preliminary data.</text>
</comment>
<keyword evidence="2" id="KW-1185">Reference proteome</keyword>
<dbReference type="AlphaFoldDB" id="A0A7J8B7I0"/>
<gene>
    <name evidence="1" type="ORF">HJG59_010490</name>
</gene>
<reference evidence="1 2" key="1">
    <citation type="journal article" date="2020" name="Nature">
        <title>Six reference-quality genomes reveal evolution of bat adaptations.</title>
        <authorList>
            <person name="Jebb D."/>
            <person name="Huang Z."/>
            <person name="Pippel M."/>
            <person name="Hughes G.M."/>
            <person name="Lavrichenko K."/>
            <person name="Devanna P."/>
            <person name="Winkler S."/>
            <person name="Jermiin L.S."/>
            <person name="Skirmuntt E.C."/>
            <person name="Katzourakis A."/>
            <person name="Burkitt-Gray L."/>
            <person name="Ray D.A."/>
            <person name="Sullivan K.A.M."/>
            <person name="Roscito J.G."/>
            <person name="Kirilenko B.M."/>
            <person name="Davalos L.M."/>
            <person name="Corthals A.P."/>
            <person name="Power M.L."/>
            <person name="Jones G."/>
            <person name="Ransome R.D."/>
            <person name="Dechmann D.K.N."/>
            <person name="Locatelli A.G."/>
            <person name="Puechmaille S.J."/>
            <person name="Fedrigo O."/>
            <person name="Jarvis E.D."/>
            <person name="Hiller M."/>
            <person name="Vernes S.C."/>
            <person name="Myers E.W."/>
            <person name="Teeling E.C."/>
        </authorList>
    </citation>
    <scope>NUCLEOTIDE SEQUENCE [LARGE SCALE GENOMIC DNA]</scope>
    <source>
        <strain evidence="1">MMolMol1</strain>
        <tissue evidence="1">Muscle</tissue>
    </source>
</reference>
<dbReference type="Proteomes" id="UP000550707">
    <property type="component" value="Unassembled WGS sequence"/>
</dbReference>
<dbReference type="InParanoid" id="A0A7J8B7I0"/>
<accession>A0A7J8B7I0</accession>